<dbReference type="AlphaFoldDB" id="A0A288Q9S8"/>
<accession>A0A288Q9S8</accession>
<dbReference type="Gene3D" id="3.40.50.720">
    <property type="entry name" value="NAD(P)-binding Rossmann-like Domain"/>
    <property type="match status" value="1"/>
</dbReference>
<proteinExistence type="predicted"/>
<protein>
    <submittedName>
        <fullName evidence="1">Putative NAD(P)-binding protein</fullName>
    </submittedName>
</protein>
<dbReference type="InterPro" id="IPR036291">
    <property type="entry name" value="NAD(P)-bd_dom_sf"/>
</dbReference>
<evidence type="ECO:0000313" key="2">
    <source>
        <dbReference type="Proteomes" id="UP000254912"/>
    </source>
</evidence>
<dbReference type="PANTHER" id="PTHR15020">
    <property type="entry name" value="FLAVIN REDUCTASE-RELATED"/>
    <property type="match status" value="1"/>
</dbReference>
<evidence type="ECO:0000313" key="1">
    <source>
        <dbReference type="EMBL" id="RDL12243.1"/>
    </source>
</evidence>
<dbReference type="Proteomes" id="UP000254912">
    <property type="component" value="Unassembled WGS sequence"/>
</dbReference>
<dbReference type="GeneID" id="94546239"/>
<gene>
    <name evidence="1" type="ORF">DFP99_0678</name>
</gene>
<sequence length="217" mass="23754">MKVLVVGANGGVSRQFADLVKTNEQIEEVAAIRNMDQTPFFTERGIQTVYQDLTKHTQEDIEAIIKDNAIDSVIFSAGAGGSGDDIVMMVDLDGAIKTMQATEAAGVKRFVIVSTFRTGRAEIEKNYIRVYTTGKTYADEWLKSRTKLDWTIVHPGLLQDIPGTGKITTVPQSDMIGVSRQDIARTLVSVLENDTTIGKEFEVVNGDTPIDEAIKAL</sequence>
<reference evidence="1 2" key="1">
    <citation type="submission" date="2018-07" db="EMBL/GenBank/DDBJ databases">
        <title>Genomic Encyclopedia of Type Strains, Phase III (KMG-III): the genomes of soil and plant-associated and newly described type strains.</title>
        <authorList>
            <person name="Whitman W."/>
        </authorList>
    </citation>
    <scope>NUCLEOTIDE SEQUENCE [LARGE SCALE GENOMIC DNA]</scope>
    <source>
        <strain evidence="1 2">CECT 7031</strain>
    </source>
</reference>
<dbReference type="KEGG" id="wso:WSWS_01049"/>
<dbReference type="EMBL" id="QRAS01000001">
    <property type="protein sequence ID" value="RDL12243.1"/>
    <property type="molecule type" value="Genomic_DNA"/>
</dbReference>
<dbReference type="SUPFAM" id="SSF51735">
    <property type="entry name" value="NAD(P)-binding Rossmann-fold domains"/>
    <property type="match status" value="1"/>
</dbReference>
<dbReference type="RefSeq" id="WP_070230289.1">
    <property type="nucleotide sequence ID" value="NZ_BJYO01000002.1"/>
</dbReference>
<name>A0A288Q9S8_9LACO</name>
<organism evidence="1 2">
    <name type="scientific">Weissella soli</name>
    <dbReference type="NCBI Taxonomy" id="155866"/>
    <lineage>
        <taxon>Bacteria</taxon>
        <taxon>Bacillati</taxon>
        <taxon>Bacillota</taxon>
        <taxon>Bacilli</taxon>
        <taxon>Lactobacillales</taxon>
        <taxon>Lactobacillaceae</taxon>
        <taxon>Weissella</taxon>
    </lineage>
</organism>
<dbReference type="Pfam" id="PF13460">
    <property type="entry name" value="NAD_binding_10"/>
    <property type="match status" value="1"/>
</dbReference>
<comment type="caution">
    <text evidence="1">The sequence shown here is derived from an EMBL/GenBank/DDBJ whole genome shotgun (WGS) entry which is preliminary data.</text>
</comment>
<dbReference type="CDD" id="cd05243">
    <property type="entry name" value="SDR_a5"/>
    <property type="match status" value="1"/>
</dbReference>
<keyword evidence="2" id="KW-1185">Reference proteome</keyword>
<dbReference type="PANTHER" id="PTHR15020:SF50">
    <property type="entry name" value="UPF0659 PROTEIN YMR090W"/>
    <property type="match status" value="1"/>
</dbReference>
<dbReference type="InterPro" id="IPR016040">
    <property type="entry name" value="NAD(P)-bd_dom"/>
</dbReference>